<reference evidence="1 2" key="1">
    <citation type="submission" date="2019-08" db="EMBL/GenBank/DDBJ databases">
        <title>In-depth cultivation of the pig gut microbiome towards novel bacterial diversity and tailored functional studies.</title>
        <authorList>
            <person name="Wylensek D."/>
            <person name="Hitch T.C.A."/>
            <person name="Clavel T."/>
        </authorList>
    </citation>
    <scope>NUCLEOTIDE SEQUENCE [LARGE SCALE GENOMIC DNA]</scope>
    <source>
        <strain evidence="1 2">WCA-693-APC-5D-A</strain>
    </source>
</reference>
<dbReference type="Proteomes" id="UP000433181">
    <property type="component" value="Unassembled WGS sequence"/>
</dbReference>
<proteinExistence type="predicted"/>
<protein>
    <submittedName>
        <fullName evidence="1">Uncharacterized protein</fullName>
    </submittedName>
</protein>
<keyword evidence="2" id="KW-1185">Reference proteome</keyword>
<sequence length="91" mass="11117">MLYSKLFKKDKTLEFHVIKEYEDRDGGDNLIVRVELEENPDAFCEWRLPDIFCYKSYGFSEDDTIKIKNYIRNNEMLMWSDYRKEMKNKNA</sequence>
<dbReference type="EMBL" id="VUNR01000006">
    <property type="protein sequence ID" value="MSU08328.1"/>
    <property type="molecule type" value="Genomic_DNA"/>
</dbReference>
<accession>A0A6I2UA16</accession>
<dbReference type="RefSeq" id="WP_154406491.1">
    <property type="nucleotide sequence ID" value="NZ_JBGUTX010000285.1"/>
</dbReference>
<dbReference type="GeneID" id="96778246"/>
<dbReference type="AlphaFoldDB" id="A0A6I2UA16"/>
<name>A0A6I2UA16_9FIRM</name>
<comment type="caution">
    <text evidence="1">The sequence shown here is derived from an EMBL/GenBank/DDBJ whole genome shotgun (WGS) entry which is preliminary data.</text>
</comment>
<evidence type="ECO:0000313" key="1">
    <source>
        <dbReference type="EMBL" id="MSU08328.1"/>
    </source>
</evidence>
<evidence type="ECO:0000313" key="2">
    <source>
        <dbReference type="Proteomes" id="UP000433181"/>
    </source>
</evidence>
<gene>
    <name evidence="1" type="ORF">FYJ84_04900</name>
</gene>
<organism evidence="1 2">
    <name type="scientific">Anaerovibrio slackiae</name>
    <dbReference type="NCBI Taxonomy" id="2652309"/>
    <lineage>
        <taxon>Bacteria</taxon>
        <taxon>Bacillati</taxon>
        <taxon>Bacillota</taxon>
        <taxon>Negativicutes</taxon>
        <taxon>Selenomonadales</taxon>
        <taxon>Selenomonadaceae</taxon>
        <taxon>Anaerovibrio</taxon>
    </lineage>
</organism>